<evidence type="ECO:0000256" key="5">
    <source>
        <dbReference type="ARBA" id="ARBA00022842"/>
    </source>
</evidence>
<comment type="cofactor">
    <cofactor evidence="1">
        <name>Mg(2+)</name>
        <dbReference type="ChEBI" id="CHEBI:18420"/>
    </cofactor>
</comment>
<dbReference type="InterPro" id="IPR000092">
    <property type="entry name" value="Polyprenyl_synt"/>
</dbReference>
<sequence length="363" mass="40847">MNKEKNNLGKFAALTDPLLKNFFNEQKAAVPRSLAYARRMIDVVEDFCMRGGKRLRPALVYYGYKLVGGKKEKDILKASLAMELVHAFLLIHDDIMDEDEMRRGKATVHKLYENEYKTRRQKHTNPKHSKHFGETMAILAGDLASQLATTLILSTTFDAEMKIRAISKLSETVKNTIFGQELDIRLETSPAPTPAEILNVYRLKTAQYTFESPLHIGLILAKATPKNIQDISRYAVPGGIAFQIQDDILGIFGNEKKLGKPILSDIKQGKQTLLVAKALEMGNSSHRKQILSALGRKQISKRQAEEVRLALKNSGALAYCKDLAKKYAEQAKDSLKQFNRKKYNQEVIETLSGLADLIIKREA</sequence>
<dbReference type="Proteomes" id="UP000176700">
    <property type="component" value="Unassembled WGS sequence"/>
</dbReference>
<keyword evidence="5" id="KW-0460">Magnesium</keyword>
<keyword evidence="6" id="KW-0414">Isoprene biosynthesis</keyword>
<dbReference type="SFLD" id="SFLDG01017">
    <property type="entry name" value="Polyprenyl_Transferase_Like"/>
    <property type="match status" value="1"/>
</dbReference>
<dbReference type="PANTHER" id="PTHR43281">
    <property type="entry name" value="FARNESYL DIPHOSPHATE SYNTHASE"/>
    <property type="match status" value="1"/>
</dbReference>
<organism evidence="8 9">
    <name type="scientific">Candidatus Ryanbacteria bacterium RIFCSPHIGHO2_01_45_13</name>
    <dbReference type="NCBI Taxonomy" id="1802112"/>
    <lineage>
        <taxon>Bacteria</taxon>
        <taxon>Candidatus Ryaniibacteriota</taxon>
    </lineage>
</organism>
<dbReference type="PROSITE" id="PS00723">
    <property type="entry name" value="POLYPRENYL_SYNTHASE_1"/>
    <property type="match status" value="1"/>
</dbReference>
<evidence type="ECO:0000256" key="3">
    <source>
        <dbReference type="ARBA" id="ARBA00022679"/>
    </source>
</evidence>
<evidence type="ECO:0000313" key="9">
    <source>
        <dbReference type="Proteomes" id="UP000176700"/>
    </source>
</evidence>
<dbReference type="GO" id="GO:0008299">
    <property type="term" value="P:isoprenoid biosynthetic process"/>
    <property type="evidence" value="ECO:0007669"/>
    <property type="project" value="UniProtKB-KW"/>
</dbReference>
<keyword evidence="4" id="KW-0479">Metal-binding</keyword>
<dbReference type="PANTHER" id="PTHR43281:SF1">
    <property type="entry name" value="FARNESYL DIPHOSPHATE SYNTHASE"/>
    <property type="match status" value="1"/>
</dbReference>
<dbReference type="AlphaFoldDB" id="A0A1G2G2R7"/>
<proteinExistence type="inferred from homology"/>
<comment type="caution">
    <text evidence="8">The sequence shown here is derived from an EMBL/GenBank/DDBJ whole genome shotgun (WGS) entry which is preliminary data.</text>
</comment>
<dbReference type="Gene3D" id="1.10.600.10">
    <property type="entry name" value="Farnesyl Diphosphate Synthase"/>
    <property type="match status" value="1"/>
</dbReference>
<evidence type="ECO:0000256" key="6">
    <source>
        <dbReference type="ARBA" id="ARBA00023229"/>
    </source>
</evidence>
<keyword evidence="3 7" id="KW-0808">Transferase</keyword>
<dbReference type="InterPro" id="IPR008949">
    <property type="entry name" value="Isoprenoid_synthase_dom_sf"/>
</dbReference>
<dbReference type="GO" id="GO:0046872">
    <property type="term" value="F:metal ion binding"/>
    <property type="evidence" value="ECO:0007669"/>
    <property type="project" value="UniProtKB-KW"/>
</dbReference>
<accession>A0A1G2G2R7</accession>
<protein>
    <recommendedName>
        <fullName evidence="10">Polyprenyl synthetase</fullName>
    </recommendedName>
</protein>
<evidence type="ECO:0000256" key="7">
    <source>
        <dbReference type="RuleBase" id="RU004466"/>
    </source>
</evidence>
<evidence type="ECO:0000313" key="8">
    <source>
        <dbReference type="EMBL" id="OGZ44108.1"/>
    </source>
</evidence>
<name>A0A1G2G2R7_9BACT</name>
<dbReference type="SUPFAM" id="SSF48576">
    <property type="entry name" value="Terpenoid synthases"/>
    <property type="match status" value="1"/>
</dbReference>
<evidence type="ECO:0000256" key="1">
    <source>
        <dbReference type="ARBA" id="ARBA00001946"/>
    </source>
</evidence>
<evidence type="ECO:0000256" key="2">
    <source>
        <dbReference type="ARBA" id="ARBA00006706"/>
    </source>
</evidence>
<dbReference type="Pfam" id="PF00348">
    <property type="entry name" value="polyprenyl_synt"/>
    <property type="match status" value="1"/>
</dbReference>
<dbReference type="CDD" id="cd00685">
    <property type="entry name" value="Trans_IPPS_HT"/>
    <property type="match status" value="1"/>
</dbReference>
<gene>
    <name evidence="8" type="ORF">A2W41_00080</name>
</gene>
<dbReference type="EMBL" id="MHNI01000001">
    <property type="protein sequence ID" value="OGZ44108.1"/>
    <property type="molecule type" value="Genomic_DNA"/>
</dbReference>
<evidence type="ECO:0000256" key="4">
    <source>
        <dbReference type="ARBA" id="ARBA00022723"/>
    </source>
</evidence>
<evidence type="ECO:0008006" key="10">
    <source>
        <dbReference type="Google" id="ProtNLM"/>
    </source>
</evidence>
<dbReference type="SFLD" id="SFLDS00005">
    <property type="entry name" value="Isoprenoid_Synthase_Type_I"/>
    <property type="match status" value="1"/>
</dbReference>
<comment type="similarity">
    <text evidence="2 7">Belongs to the FPP/GGPP synthase family.</text>
</comment>
<dbReference type="GO" id="GO:0004659">
    <property type="term" value="F:prenyltransferase activity"/>
    <property type="evidence" value="ECO:0007669"/>
    <property type="project" value="InterPro"/>
</dbReference>
<dbReference type="InterPro" id="IPR033749">
    <property type="entry name" value="Polyprenyl_synt_CS"/>
</dbReference>
<reference evidence="8 9" key="1">
    <citation type="journal article" date="2016" name="Nat. Commun.">
        <title>Thousands of microbial genomes shed light on interconnected biogeochemical processes in an aquifer system.</title>
        <authorList>
            <person name="Anantharaman K."/>
            <person name="Brown C.T."/>
            <person name="Hug L.A."/>
            <person name="Sharon I."/>
            <person name="Castelle C.J."/>
            <person name="Probst A.J."/>
            <person name="Thomas B.C."/>
            <person name="Singh A."/>
            <person name="Wilkins M.J."/>
            <person name="Karaoz U."/>
            <person name="Brodie E.L."/>
            <person name="Williams K.H."/>
            <person name="Hubbard S.S."/>
            <person name="Banfield J.F."/>
        </authorList>
    </citation>
    <scope>NUCLEOTIDE SEQUENCE [LARGE SCALE GENOMIC DNA]</scope>
</reference>